<dbReference type="SUPFAM" id="SSF49742">
    <property type="entry name" value="PHM/PNGase F"/>
    <property type="match status" value="1"/>
</dbReference>
<keyword evidence="1" id="KW-1015">Disulfide bond</keyword>
<dbReference type="AlphaFoldDB" id="A0A381T742"/>
<reference evidence="3" key="1">
    <citation type="submission" date="2018-05" db="EMBL/GenBank/DDBJ databases">
        <authorList>
            <person name="Lanie J.A."/>
            <person name="Ng W.-L."/>
            <person name="Kazmierczak K.M."/>
            <person name="Andrzejewski T.M."/>
            <person name="Davidsen T.M."/>
            <person name="Wayne K.J."/>
            <person name="Tettelin H."/>
            <person name="Glass J.I."/>
            <person name="Rusch D."/>
            <person name="Podicherti R."/>
            <person name="Tsui H.-C.T."/>
            <person name="Winkler M.E."/>
        </authorList>
    </citation>
    <scope>NUCLEOTIDE SEQUENCE</scope>
</reference>
<dbReference type="InterPro" id="IPR014784">
    <property type="entry name" value="Cu2_ascorb_mOase-like_C"/>
</dbReference>
<dbReference type="EMBL" id="UINC01004072">
    <property type="protein sequence ID" value="SVA11564.1"/>
    <property type="molecule type" value="Genomic_DNA"/>
</dbReference>
<dbReference type="GO" id="GO:0016715">
    <property type="term" value="F:oxidoreductase activity, acting on paired donors, with incorporation or reduction of molecular oxygen, reduced ascorbate as one donor, and incorporation of one atom of oxygen"/>
    <property type="evidence" value="ECO:0007669"/>
    <property type="project" value="InterPro"/>
</dbReference>
<gene>
    <name evidence="3" type="ORF">METZ01_LOCUS64418</name>
</gene>
<feature type="region of interest" description="Disordered" evidence="2">
    <location>
        <begin position="1"/>
        <end position="25"/>
    </location>
</feature>
<dbReference type="InterPro" id="IPR008977">
    <property type="entry name" value="PHM/PNGase_F_dom_sf"/>
</dbReference>
<evidence type="ECO:0000256" key="1">
    <source>
        <dbReference type="ARBA" id="ARBA00023157"/>
    </source>
</evidence>
<accession>A0A381T742</accession>
<sequence length="447" mass="49891">MTSLLAWGCSDSSNSLEPEPQEPEATSTWDIIQTVIFDKNCVECHVAGASFATQSDLVLTSSVAYSQLVNRTPKNPVALADGLTLVGTEGLASVDKSFLWEKINAPNQAHYFDDHPGYGALMPLGKPPLTNGELEFVLQWILAGAPADGNVVDPDVLDNIERYEPPEFEPLPVPTSGVQFHLGPWDVAPNFEREFFYYEPLNNDQALFVNRVDMAMRPGSHHLILYDLSDDIPEILVPDPQVFRDIRDANGNYIPSTLMITSHLNFVTGTQWPLMTYHYPPGVALRIPAGTGFDINAHYVNRSSQIIQGEIYANLHTVDSSQVEHVAERLFMNNLDINLPPQASTTLTKTFVVDEKVQIFQLFSHAHEHMTDFRVFIDGGPRDGELVYIAYDWEHPPILELNPTLTLEAGQGLRLQATYNNDTNSTINFGFLSSDEMMILFGAYYLD</sequence>
<evidence type="ECO:0000256" key="2">
    <source>
        <dbReference type="SAM" id="MobiDB-lite"/>
    </source>
</evidence>
<organism evidence="3">
    <name type="scientific">marine metagenome</name>
    <dbReference type="NCBI Taxonomy" id="408172"/>
    <lineage>
        <taxon>unclassified sequences</taxon>
        <taxon>metagenomes</taxon>
        <taxon>ecological metagenomes</taxon>
    </lineage>
</organism>
<dbReference type="Gene3D" id="2.60.120.230">
    <property type="match status" value="1"/>
</dbReference>
<evidence type="ECO:0000313" key="3">
    <source>
        <dbReference type="EMBL" id="SVA11564.1"/>
    </source>
</evidence>
<proteinExistence type="predicted"/>
<name>A0A381T742_9ZZZZ</name>
<evidence type="ECO:0008006" key="4">
    <source>
        <dbReference type="Google" id="ProtNLM"/>
    </source>
</evidence>
<protein>
    <recommendedName>
        <fullName evidence="4">Cytochrome c domain-containing protein</fullName>
    </recommendedName>
</protein>